<dbReference type="EMBL" id="QKWP01000580">
    <property type="protein sequence ID" value="RIB17813.1"/>
    <property type="molecule type" value="Genomic_DNA"/>
</dbReference>
<keyword evidence="3" id="KW-1185">Reference proteome</keyword>
<evidence type="ECO:0000313" key="2">
    <source>
        <dbReference type="EMBL" id="RIB17813.1"/>
    </source>
</evidence>
<keyword evidence="1" id="KW-0812">Transmembrane</keyword>
<feature type="transmembrane region" description="Helical" evidence="1">
    <location>
        <begin position="48"/>
        <end position="65"/>
    </location>
</feature>
<evidence type="ECO:0000256" key="1">
    <source>
        <dbReference type="SAM" id="Phobius"/>
    </source>
</evidence>
<keyword evidence="1" id="KW-1133">Transmembrane helix</keyword>
<gene>
    <name evidence="2" type="ORF">C2G38_2087327</name>
</gene>
<accession>A0A397VCT0</accession>
<proteinExistence type="predicted"/>
<evidence type="ECO:0000313" key="3">
    <source>
        <dbReference type="Proteomes" id="UP000266673"/>
    </source>
</evidence>
<dbReference type="Proteomes" id="UP000266673">
    <property type="component" value="Unassembled WGS sequence"/>
</dbReference>
<comment type="caution">
    <text evidence="2">The sequence shown here is derived from an EMBL/GenBank/DDBJ whole genome shotgun (WGS) entry which is preliminary data.</text>
</comment>
<keyword evidence="1" id="KW-0472">Membrane</keyword>
<dbReference type="AlphaFoldDB" id="A0A397VCT0"/>
<feature type="non-terminal residue" evidence="2">
    <location>
        <position position="80"/>
    </location>
</feature>
<sequence>MMSVDVSTCNFSIRSENISGVLRILIIAASLMICINNRQSHSSINETVLTMLIWIMSGYCTWFISKNSTSWCNTLKASKA</sequence>
<organism evidence="2 3">
    <name type="scientific">Gigaspora rosea</name>
    <dbReference type="NCBI Taxonomy" id="44941"/>
    <lineage>
        <taxon>Eukaryota</taxon>
        <taxon>Fungi</taxon>
        <taxon>Fungi incertae sedis</taxon>
        <taxon>Mucoromycota</taxon>
        <taxon>Glomeromycotina</taxon>
        <taxon>Glomeromycetes</taxon>
        <taxon>Diversisporales</taxon>
        <taxon>Gigasporaceae</taxon>
        <taxon>Gigaspora</taxon>
    </lineage>
</organism>
<reference evidence="2 3" key="1">
    <citation type="submission" date="2018-06" db="EMBL/GenBank/DDBJ databases">
        <title>Comparative genomics reveals the genomic features of Rhizophagus irregularis, R. cerebriforme, R. diaphanum and Gigaspora rosea, and their symbiotic lifestyle signature.</title>
        <authorList>
            <person name="Morin E."/>
            <person name="San Clemente H."/>
            <person name="Chen E.C.H."/>
            <person name="De La Providencia I."/>
            <person name="Hainaut M."/>
            <person name="Kuo A."/>
            <person name="Kohler A."/>
            <person name="Murat C."/>
            <person name="Tang N."/>
            <person name="Roy S."/>
            <person name="Loubradou J."/>
            <person name="Henrissat B."/>
            <person name="Grigoriev I.V."/>
            <person name="Corradi N."/>
            <person name="Roux C."/>
            <person name="Martin F.M."/>
        </authorList>
    </citation>
    <scope>NUCLEOTIDE SEQUENCE [LARGE SCALE GENOMIC DNA]</scope>
    <source>
        <strain evidence="2 3">DAOM 194757</strain>
    </source>
</reference>
<protein>
    <submittedName>
        <fullName evidence="2">Uncharacterized protein</fullName>
    </submittedName>
</protein>
<name>A0A397VCT0_9GLOM</name>
<feature type="transmembrane region" description="Helical" evidence="1">
    <location>
        <begin position="20"/>
        <end position="36"/>
    </location>
</feature>